<dbReference type="PROSITE" id="PS50090">
    <property type="entry name" value="MYB_LIKE"/>
    <property type="match status" value="1"/>
</dbReference>
<feature type="region of interest" description="Disordered" evidence="1">
    <location>
        <begin position="137"/>
        <end position="172"/>
    </location>
</feature>
<reference evidence="5" key="1">
    <citation type="submission" date="2025-08" db="UniProtKB">
        <authorList>
            <consortium name="RefSeq"/>
        </authorList>
    </citation>
    <scope>IDENTIFICATION</scope>
    <source>
        <tissue evidence="5">Whole body</tissue>
    </source>
</reference>
<feature type="domain" description="MADF" evidence="3">
    <location>
        <begin position="20"/>
        <end position="107"/>
    </location>
</feature>
<dbReference type="PROSITE" id="PS51029">
    <property type="entry name" value="MADF"/>
    <property type="match status" value="1"/>
</dbReference>
<keyword evidence="4" id="KW-1185">Reference proteome</keyword>
<dbReference type="InterPro" id="IPR006578">
    <property type="entry name" value="MADF-dom"/>
</dbReference>
<dbReference type="InterPro" id="IPR039353">
    <property type="entry name" value="TF_Adf1"/>
</dbReference>
<dbReference type="SMART" id="SM00595">
    <property type="entry name" value="MADF"/>
    <property type="match status" value="1"/>
</dbReference>
<evidence type="ECO:0000259" key="2">
    <source>
        <dbReference type="PROSITE" id="PS50090"/>
    </source>
</evidence>
<name>A0A8B8F928_9HEMI</name>
<evidence type="ECO:0000256" key="1">
    <source>
        <dbReference type="SAM" id="MobiDB-lite"/>
    </source>
</evidence>
<dbReference type="OrthoDB" id="6596953at2759"/>
<proteinExistence type="predicted"/>
<feature type="compositionally biased region" description="Polar residues" evidence="1">
    <location>
        <begin position="137"/>
        <end position="166"/>
    </location>
</feature>
<dbReference type="RefSeq" id="XP_025407344.1">
    <property type="nucleotide sequence ID" value="XM_025551559.1"/>
</dbReference>
<dbReference type="AlphaFoldDB" id="A0A8B8F928"/>
<dbReference type="InterPro" id="IPR001005">
    <property type="entry name" value="SANT/Myb"/>
</dbReference>
<accession>A0A8B8F928</accession>
<evidence type="ECO:0000313" key="4">
    <source>
        <dbReference type="Proteomes" id="UP000694846"/>
    </source>
</evidence>
<evidence type="ECO:0000313" key="5">
    <source>
        <dbReference type="RefSeq" id="XP_025407344.1"/>
    </source>
</evidence>
<feature type="domain" description="Myb-like" evidence="2">
    <location>
        <begin position="12"/>
        <end position="71"/>
    </location>
</feature>
<organism evidence="4 5">
    <name type="scientific">Sipha flava</name>
    <name type="common">yellow sugarcane aphid</name>
    <dbReference type="NCBI Taxonomy" id="143950"/>
    <lineage>
        <taxon>Eukaryota</taxon>
        <taxon>Metazoa</taxon>
        <taxon>Ecdysozoa</taxon>
        <taxon>Arthropoda</taxon>
        <taxon>Hexapoda</taxon>
        <taxon>Insecta</taxon>
        <taxon>Pterygota</taxon>
        <taxon>Neoptera</taxon>
        <taxon>Paraneoptera</taxon>
        <taxon>Hemiptera</taxon>
        <taxon>Sternorrhyncha</taxon>
        <taxon>Aphidomorpha</taxon>
        <taxon>Aphidoidea</taxon>
        <taxon>Aphididae</taxon>
        <taxon>Sipha</taxon>
    </lineage>
</organism>
<sequence length="315" mass="35917">MHKSSCVGPSVRFSGDDDDQLIAFVSNHTILYDLKNPDCKNTLKKDLIWEEAGKILNRTETECKKRWKSVRDHYRREKKEGKETGKAAKKKRAVYWDCLRFLDVVEDERDSFSNISEHEVTGVGDEEDKVVEECVSTEQESDQSTLPITSVHTPTEHTQMSSGLKTSSDDFKIPKSNKRKENAFIDKYLKEKKEDRDHFKKCLEELTTPEDATDMFFKTVAATVKKFRPDLATKTKAKIFQITTEMEFLNQQSLNTGFTNIIHGDNENSYHSSAASSTCTTPYTFTPADTDSETSNFSSHMISDAMKGILDDEDL</sequence>
<evidence type="ECO:0000259" key="3">
    <source>
        <dbReference type="PROSITE" id="PS51029"/>
    </source>
</evidence>
<dbReference type="Proteomes" id="UP000694846">
    <property type="component" value="Unplaced"/>
</dbReference>
<gene>
    <name evidence="5" type="primary">LOC112681294</name>
</gene>
<protein>
    <submittedName>
        <fullName evidence="5">Uncharacterized protein LOC112681294</fullName>
    </submittedName>
</protein>
<dbReference type="Pfam" id="PF10545">
    <property type="entry name" value="MADF_DNA_bdg"/>
    <property type="match status" value="1"/>
</dbReference>
<dbReference type="PANTHER" id="PTHR12243:SF67">
    <property type="entry name" value="COREPRESSOR OF PANGOLIN, ISOFORM A-RELATED"/>
    <property type="match status" value="1"/>
</dbReference>
<dbReference type="GeneID" id="112681294"/>
<dbReference type="PANTHER" id="PTHR12243">
    <property type="entry name" value="MADF DOMAIN TRANSCRIPTION FACTOR"/>
    <property type="match status" value="1"/>
</dbReference>